<feature type="compositionally biased region" description="Basic and acidic residues" evidence="1">
    <location>
        <begin position="439"/>
        <end position="449"/>
    </location>
</feature>
<dbReference type="PANTHER" id="PTHR46023">
    <property type="entry name" value="LIPASE CLASS 3 PROTEIN-LIKE"/>
    <property type="match status" value="1"/>
</dbReference>
<feature type="compositionally biased region" description="Basic and acidic residues" evidence="1">
    <location>
        <begin position="26"/>
        <end position="42"/>
    </location>
</feature>
<sequence length="567" mass="62755">MGAKRVASAAGTAALAYVALSRRQRRPGEEDEGKKAEERWPERAPATWREAAAVTARTAGFAYAETLGKWPLGDIAFGISHLMRVQGNRQHEYTGSDCVPLKGPGVRQELIGLLRYLRLCMFFSKKPYEVFLEFAGYGQSDILIRKSKSKLMKPAFTVVRDESTKCFLLFIRGATSTKDRLTAATAAEVPFHHSVLQDGRRSNLVAGHAHCGMVAAARWIADQAIPCLSKAVEQFPDYRIKIIGHSMGAGIAAILTYMLREDNKLSSSSCIAFGPAACMTWDLAESGNNFITTVVNRNDLVPSFGKASASILRTEVMASSWAPDLQEQIQKRRILGFVNSSLNFMRSHIPFLPNPGSKVVDLNMLLSDTPVEELNLSSDARAAVQKHWALSCWSSVAANRQTLESGTQGMGIPALMYTYAGTDQNTDKPTTAGEPASCSREEPYSPRSDFEETNLEQLLKLLRSSPIPSQPHQLYPPGRIMHMVVLPSPNEPGTGKQRDQDGVVAIYQTPRSMYGKIRLARSMIRDHYMPRYIETMEMLIDKLAEDDGDDSEDQLGELNPTTKEEDW</sequence>
<evidence type="ECO:0000313" key="4">
    <source>
        <dbReference type="Proteomes" id="UP000275267"/>
    </source>
</evidence>
<dbReference type="Proteomes" id="UP000275267">
    <property type="component" value="Unassembled WGS sequence"/>
</dbReference>
<evidence type="ECO:0000256" key="1">
    <source>
        <dbReference type="SAM" id="MobiDB-lite"/>
    </source>
</evidence>
<proteinExistence type="predicted"/>
<keyword evidence="4" id="KW-1185">Reference proteome</keyword>
<gene>
    <name evidence="3" type="ORF">C2845_PM18G12290</name>
</gene>
<dbReference type="AlphaFoldDB" id="A0A3L6PKM5"/>
<dbReference type="Pfam" id="PF01764">
    <property type="entry name" value="Lipase_3"/>
    <property type="match status" value="1"/>
</dbReference>
<organism evidence="3 4">
    <name type="scientific">Panicum miliaceum</name>
    <name type="common">Proso millet</name>
    <name type="synonym">Broomcorn millet</name>
    <dbReference type="NCBI Taxonomy" id="4540"/>
    <lineage>
        <taxon>Eukaryota</taxon>
        <taxon>Viridiplantae</taxon>
        <taxon>Streptophyta</taxon>
        <taxon>Embryophyta</taxon>
        <taxon>Tracheophyta</taxon>
        <taxon>Spermatophyta</taxon>
        <taxon>Magnoliopsida</taxon>
        <taxon>Liliopsida</taxon>
        <taxon>Poales</taxon>
        <taxon>Poaceae</taxon>
        <taxon>PACMAD clade</taxon>
        <taxon>Panicoideae</taxon>
        <taxon>Panicodae</taxon>
        <taxon>Paniceae</taxon>
        <taxon>Panicinae</taxon>
        <taxon>Panicum</taxon>
        <taxon>Panicum sect. Panicum</taxon>
    </lineage>
</organism>
<dbReference type="SUPFAM" id="SSF53474">
    <property type="entry name" value="alpha/beta-Hydrolases"/>
    <property type="match status" value="1"/>
</dbReference>
<comment type="caution">
    <text evidence="3">The sequence shown here is derived from an EMBL/GenBank/DDBJ whole genome shotgun (WGS) entry which is preliminary data.</text>
</comment>
<feature type="region of interest" description="Disordered" evidence="1">
    <location>
        <begin position="543"/>
        <end position="567"/>
    </location>
</feature>
<evidence type="ECO:0000259" key="2">
    <source>
        <dbReference type="Pfam" id="PF01764"/>
    </source>
</evidence>
<dbReference type="InterPro" id="IPR002921">
    <property type="entry name" value="Fungal_lipase-type"/>
</dbReference>
<dbReference type="OrthoDB" id="438440at2759"/>
<dbReference type="CDD" id="cd00519">
    <property type="entry name" value="Lipase_3"/>
    <property type="match status" value="1"/>
</dbReference>
<dbReference type="InterPro" id="IPR029058">
    <property type="entry name" value="AB_hydrolase_fold"/>
</dbReference>
<name>A0A3L6PKM5_PANMI</name>
<dbReference type="Gene3D" id="3.40.50.1820">
    <property type="entry name" value="alpha/beta hydrolase"/>
    <property type="match status" value="1"/>
</dbReference>
<feature type="compositionally biased region" description="Acidic residues" evidence="1">
    <location>
        <begin position="546"/>
        <end position="555"/>
    </location>
</feature>
<feature type="region of interest" description="Disordered" evidence="1">
    <location>
        <begin position="23"/>
        <end position="42"/>
    </location>
</feature>
<dbReference type="GO" id="GO:0006629">
    <property type="term" value="P:lipid metabolic process"/>
    <property type="evidence" value="ECO:0007669"/>
    <property type="project" value="InterPro"/>
</dbReference>
<dbReference type="PANTHER" id="PTHR46023:SF7">
    <property type="entry name" value="FUNGAL LIPASE-LIKE DOMAIN-CONTAINING PROTEIN"/>
    <property type="match status" value="1"/>
</dbReference>
<reference evidence="4" key="1">
    <citation type="journal article" date="2019" name="Nat. Commun.">
        <title>The genome of broomcorn millet.</title>
        <authorList>
            <person name="Zou C."/>
            <person name="Miki D."/>
            <person name="Li D."/>
            <person name="Tang Q."/>
            <person name="Xiao L."/>
            <person name="Rajput S."/>
            <person name="Deng P."/>
            <person name="Jia W."/>
            <person name="Huang R."/>
            <person name="Zhang M."/>
            <person name="Sun Y."/>
            <person name="Hu J."/>
            <person name="Fu X."/>
            <person name="Schnable P.S."/>
            <person name="Li F."/>
            <person name="Zhang H."/>
            <person name="Feng B."/>
            <person name="Zhu X."/>
            <person name="Liu R."/>
            <person name="Schnable J.C."/>
            <person name="Zhu J.-K."/>
            <person name="Zhang H."/>
        </authorList>
    </citation>
    <scope>NUCLEOTIDE SEQUENCE [LARGE SCALE GENOMIC DNA]</scope>
</reference>
<dbReference type="EMBL" id="PQIB02000017">
    <property type="protein sequence ID" value="RLM58722.1"/>
    <property type="molecule type" value="Genomic_DNA"/>
</dbReference>
<feature type="region of interest" description="Disordered" evidence="1">
    <location>
        <begin position="423"/>
        <end position="449"/>
    </location>
</feature>
<protein>
    <recommendedName>
        <fullName evidence="2">Fungal lipase-type domain-containing protein</fullName>
    </recommendedName>
</protein>
<accession>A0A3L6PKM5</accession>
<feature type="domain" description="Fungal lipase-type" evidence="2">
    <location>
        <begin position="169"/>
        <end position="304"/>
    </location>
</feature>
<evidence type="ECO:0000313" key="3">
    <source>
        <dbReference type="EMBL" id="RLM58722.1"/>
    </source>
</evidence>